<keyword evidence="6" id="KW-0472">Membrane</keyword>
<keyword evidence="1" id="KW-0732">Signal</keyword>
<dbReference type="PROSITE" id="PS00134">
    <property type="entry name" value="TRYPSIN_HIS"/>
    <property type="match status" value="1"/>
</dbReference>
<name>A0A1B6G6R1_9HEMI</name>
<gene>
    <name evidence="8" type="ORF">g.49822</name>
</gene>
<evidence type="ECO:0000259" key="7">
    <source>
        <dbReference type="PROSITE" id="PS50240"/>
    </source>
</evidence>
<dbReference type="EMBL" id="GECZ01011756">
    <property type="protein sequence ID" value="JAS58013.1"/>
    <property type="molecule type" value="Transcribed_RNA"/>
</dbReference>
<keyword evidence="6" id="KW-1133">Transmembrane helix</keyword>
<keyword evidence="3" id="KW-0325">Glycoprotein</keyword>
<dbReference type="SMART" id="SM00020">
    <property type="entry name" value="Tryp_SPc"/>
    <property type="match status" value="1"/>
</dbReference>
<feature type="transmembrane region" description="Helical" evidence="6">
    <location>
        <begin position="16"/>
        <end position="36"/>
    </location>
</feature>
<feature type="domain" description="Peptidase S1" evidence="7">
    <location>
        <begin position="123"/>
        <end position="367"/>
    </location>
</feature>
<evidence type="ECO:0000256" key="5">
    <source>
        <dbReference type="RuleBase" id="RU363034"/>
    </source>
</evidence>
<dbReference type="PROSITE" id="PS00135">
    <property type="entry name" value="TRYPSIN_SER"/>
    <property type="match status" value="1"/>
</dbReference>
<keyword evidence="5" id="KW-0378">Hydrolase</keyword>
<keyword evidence="2" id="KW-1015">Disulfide bond</keyword>
<evidence type="ECO:0000256" key="2">
    <source>
        <dbReference type="ARBA" id="ARBA00023157"/>
    </source>
</evidence>
<evidence type="ECO:0000256" key="6">
    <source>
        <dbReference type="SAM" id="Phobius"/>
    </source>
</evidence>
<dbReference type="PROSITE" id="PS50240">
    <property type="entry name" value="TRYPSIN_DOM"/>
    <property type="match status" value="1"/>
</dbReference>
<evidence type="ECO:0000256" key="1">
    <source>
        <dbReference type="ARBA" id="ARBA00022729"/>
    </source>
</evidence>
<dbReference type="CDD" id="cd00190">
    <property type="entry name" value="Tryp_SPc"/>
    <property type="match status" value="1"/>
</dbReference>
<organism evidence="8">
    <name type="scientific">Cuerna arida</name>
    <dbReference type="NCBI Taxonomy" id="1464854"/>
    <lineage>
        <taxon>Eukaryota</taxon>
        <taxon>Metazoa</taxon>
        <taxon>Ecdysozoa</taxon>
        <taxon>Arthropoda</taxon>
        <taxon>Hexapoda</taxon>
        <taxon>Insecta</taxon>
        <taxon>Pterygota</taxon>
        <taxon>Neoptera</taxon>
        <taxon>Paraneoptera</taxon>
        <taxon>Hemiptera</taxon>
        <taxon>Auchenorrhyncha</taxon>
        <taxon>Membracoidea</taxon>
        <taxon>Cicadellidae</taxon>
        <taxon>Cicadellinae</taxon>
        <taxon>Proconiini</taxon>
        <taxon>Cuerna</taxon>
    </lineage>
</organism>
<evidence type="ECO:0000256" key="4">
    <source>
        <dbReference type="ARBA" id="ARBA00024195"/>
    </source>
</evidence>
<feature type="non-terminal residue" evidence="8">
    <location>
        <position position="1"/>
    </location>
</feature>
<dbReference type="GO" id="GO:0004252">
    <property type="term" value="F:serine-type endopeptidase activity"/>
    <property type="evidence" value="ECO:0007669"/>
    <property type="project" value="InterPro"/>
</dbReference>
<dbReference type="Pfam" id="PF00089">
    <property type="entry name" value="Trypsin"/>
    <property type="match status" value="1"/>
</dbReference>
<dbReference type="PRINTS" id="PR00722">
    <property type="entry name" value="CHYMOTRYPSIN"/>
</dbReference>
<reference evidence="8" key="1">
    <citation type="submission" date="2015-11" db="EMBL/GenBank/DDBJ databases">
        <title>De novo transcriptome assembly of four potential Pierce s Disease insect vectors from Arizona vineyards.</title>
        <authorList>
            <person name="Tassone E.E."/>
        </authorList>
    </citation>
    <scope>NUCLEOTIDE SEQUENCE</scope>
</reference>
<comment type="similarity">
    <text evidence="4">Belongs to the peptidase S1 family. CLIP subfamily.</text>
</comment>
<evidence type="ECO:0000313" key="8">
    <source>
        <dbReference type="EMBL" id="JAS58013.1"/>
    </source>
</evidence>
<proteinExistence type="inferred from homology"/>
<dbReference type="AlphaFoldDB" id="A0A1B6G6R1"/>
<dbReference type="PANTHER" id="PTHR24252">
    <property type="entry name" value="ACROSIN-RELATED"/>
    <property type="match status" value="1"/>
</dbReference>
<dbReference type="SUPFAM" id="SSF50494">
    <property type="entry name" value="Trypsin-like serine proteases"/>
    <property type="match status" value="1"/>
</dbReference>
<keyword evidence="5" id="KW-0645">Protease</keyword>
<dbReference type="Gene3D" id="2.40.10.10">
    <property type="entry name" value="Trypsin-like serine proteases"/>
    <property type="match status" value="2"/>
</dbReference>
<dbReference type="InterPro" id="IPR018114">
    <property type="entry name" value="TRYPSIN_HIS"/>
</dbReference>
<protein>
    <recommendedName>
        <fullName evidence="7">Peptidase S1 domain-containing protein</fullName>
    </recommendedName>
</protein>
<dbReference type="PANTHER" id="PTHR24252:SF7">
    <property type="entry name" value="HYALIN"/>
    <property type="match status" value="1"/>
</dbReference>
<accession>A0A1B6G6R1</accession>
<dbReference type="FunFam" id="2.40.10.10:FF:000028">
    <property type="entry name" value="Serine protease easter"/>
    <property type="match status" value="1"/>
</dbReference>
<keyword evidence="5" id="KW-0720">Serine protease</keyword>
<keyword evidence="6" id="KW-0812">Transmembrane</keyword>
<dbReference type="InterPro" id="IPR009003">
    <property type="entry name" value="Peptidase_S1_PA"/>
</dbReference>
<dbReference type="InterPro" id="IPR033116">
    <property type="entry name" value="TRYPSIN_SER"/>
</dbReference>
<dbReference type="InterPro" id="IPR043504">
    <property type="entry name" value="Peptidase_S1_PA_chymotrypsin"/>
</dbReference>
<dbReference type="GO" id="GO:0006508">
    <property type="term" value="P:proteolysis"/>
    <property type="evidence" value="ECO:0007669"/>
    <property type="project" value="UniProtKB-KW"/>
</dbReference>
<sequence>IQLPECSNYLAIQPKMIVGVLFIFIFPSLQLCWTYTIEIYKCLTPYGINGFCRTKRECFGYKGPINTHGCPSGTFCCPDSGISKRKCEEYSAAVFGTLEDQLNTEVYDDDFESNCNIEGVPLIVGGVEAALKEFPHMAALGFGLTPNTAKWMCGGTLISEHFVLTAAHCLDHYTVGRPKFVKLGMVNVLRDYSKNIQIHNIDKVISYPYYNKAVKMNDIGLIKLKRKVQFNTYALPGCLDSEGVIKEARVIATGWGKTRNDLREGSASLLKVTLNIIGINDCKKAFNRKSRYGKLDQSRMCAGDLRGGKDTCQGDSGGPIQTILEHPFCMYRIVGVTSFGLTCGFVFAPAIYTRVFNYIPWIEHVVWSHES</sequence>
<evidence type="ECO:0000256" key="3">
    <source>
        <dbReference type="ARBA" id="ARBA00023180"/>
    </source>
</evidence>
<dbReference type="InterPro" id="IPR001254">
    <property type="entry name" value="Trypsin_dom"/>
</dbReference>
<feature type="transmembrane region" description="Helical" evidence="6">
    <location>
        <begin position="330"/>
        <end position="352"/>
    </location>
</feature>
<dbReference type="InterPro" id="IPR001314">
    <property type="entry name" value="Peptidase_S1A"/>
</dbReference>